<dbReference type="InterPro" id="IPR050879">
    <property type="entry name" value="Acyltransferase_3"/>
</dbReference>
<protein>
    <submittedName>
        <fullName evidence="5">Acyl_transf_3 domain-containing protein</fullName>
    </submittedName>
</protein>
<feature type="domain" description="Acyltransferase 3" evidence="2">
    <location>
        <begin position="9"/>
        <end position="64"/>
    </location>
</feature>
<keyword evidence="1" id="KW-1133">Transmembrane helix</keyword>
<evidence type="ECO:0000259" key="2">
    <source>
        <dbReference type="Pfam" id="PF01757"/>
    </source>
</evidence>
<evidence type="ECO:0000313" key="4">
    <source>
        <dbReference type="Proteomes" id="UP000271162"/>
    </source>
</evidence>
<dbReference type="Proteomes" id="UP000271162">
    <property type="component" value="Unassembled WGS sequence"/>
</dbReference>
<dbReference type="PANTHER" id="PTHR23028:SF53">
    <property type="entry name" value="ACYL_TRANSF_3 DOMAIN-CONTAINING PROTEIN"/>
    <property type="match status" value="1"/>
</dbReference>
<gene>
    <name evidence="3" type="ORF">NBR_LOCUS12842</name>
</gene>
<evidence type="ECO:0000313" key="3">
    <source>
        <dbReference type="EMBL" id="VDL76431.1"/>
    </source>
</evidence>
<dbReference type="GO" id="GO:0016020">
    <property type="term" value="C:membrane"/>
    <property type="evidence" value="ECO:0007669"/>
    <property type="project" value="TreeGrafter"/>
</dbReference>
<dbReference type="GO" id="GO:0016747">
    <property type="term" value="F:acyltransferase activity, transferring groups other than amino-acyl groups"/>
    <property type="evidence" value="ECO:0007669"/>
    <property type="project" value="InterPro"/>
</dbReference>
<proteinExistence type="predicted"/>
<dbReference type="EMBL" id="UYSL01020874">
    <property type="protein sequence ID" value="VDL76431.1"/>
    <property type="molecule type" value="Genomic_DNA"/>
</dbReference>
<dbReference type="PANTHER" id="PTHR23028">
    <property type="entry name" value="ACETYLTRANSFERASE"/>
    <property type="match status" value="1"/>
</dbReference>
<accession>A0A0N4Y978</accession>
<organism evidence="5">
    <name type="scientific">Nippostrongylus brasiliensis</name>
    <name type="common">Rat hookworm</name>
    <dbReference type="NCBI Taxonomy" id="27835"/>
    <lineage>
        <taxon>Eukaryota</taxon>
        <taxon>Metazoa</taxon>
        <taxon>Ecdysozoa</taxon>
        <taxon>Nematoda</taxon>
        <taxon>Chromadorea</taxon>
        <taxon>Rhabditida</taxon>
        <taxon>Rhabditina</taxon>
        <taxon>Rhabditomorpha</taxon>
        <taxon>Strongyloidea</taxon>
        <taxon>Heligmosomidae</taxon>
        <taxon>Nippostrongylus</taxon>
    </lineage>
</organism>
<dbReference type="STRING" id="27835.A0A0N4Y978"/>
<dbReference type="InterPro" id="IPR002656">
    <property type="entry name" value="Acyl_transf_3_dom"/>
</dbReference>
<dbReference type="AlphaFoldDB" id="A0A0N4Y978"/>
<keyword evidence="1" id="KW-0472">Membrane</keyword>
<dbReference type="Pfam" id="PF01757">
    <property type="entry name" value="Acyl_transf_3"/>
    <property type="match status" value="1"/>
</dbReference>
<evidence type="ECO:0000313" key="5">
    <source>
        <dbReference type="WBParaSite" id="NBR_0001284101-mRNA-1"/>
    </source>
</evidence>
<dbReference type="WBParaSite" id="NBR_0001284101-mRNA-1">
    <property type="protein sequence ID" value="NBR_0001284101-mRNA-1"/>
    <property type="gene ID" value="NBR_0001284101"/>
</dbReference>
<sequence length="67" mass="7944">MHLRPSVFRIGFIGVDMFFVLSGFLMTKILCEKDLSPSSIKMFYLRRFKRIIPLYMLIVVATYICEF</sequence>
<keyword evidence="4" id="KW-1185">Reference proteome</keyword>
<reference evidence="3 4" key="2">
    <citation type="submission" date="2018-11" db="EMBL/GenBank/DDBJ databases">
        <authorList>
            <consortium name="Pathogen Informatics"/>
        </authorList>
    </citation>
    <scope>NUCLEOTIDE SEQUENCE [LARGE SCALE GENOMIC DNA]</scope>
</reference>
<feature type="transmembrane region" description="Helical" evidence="1">
    <location>
        <begin position="48"/>
        <end position="64"/>
    </location>
</feature>
<feature type="transmembrane region" description="Helical" evidence="1">
    <location>
        <begin position="6"/>
        <end position="27"/>
    </location>
</feature>
<name>A0A0N4Y978_NIPBR</name>
<evidence type="ECO:0000256" key="1">
    <source>
        <dbReference type="SAM" id="Phobius"/>
    </source>
</evidence>
<reference evidence="5" key="1">
    <citation type="submission" date="2017-02" db="UniProtKB">
        <authorList>
            <consortium name="WormBaseParasite"/>
        </authorList>
    </citation>
    <scope>IDENTIFICATION</scope>
</reference>
<keyword evidence="1" id="KW-0812">Transmembrane</keyword>
<dbReference type="GO" id="GO:0000271">
    <property type="term" value="P:polysaccharide biosynthetic process"/>
    <property type="evidence" value="ECO:0007669"/>
    <property type="project" value="TreeGrafter"/>
</dbReference>